<dbReference type="AlphaFoldDB" id="A0A814ZZG6"/>
<dbReference type="GO" id="GO:0050660">
    <property type="term" value="F:flavin adenine dinucleotide binding"/>
    <property type="evidence" value="ECO:0007669"/>
    <property type="project" value="InterPro"/>
</dbReference>
<organism evidence="2 3">
    <name type="scientific">Adineta ricciae</name>
    <name type="common">Rotifer</name>
    <dbReference type="NCBI Taxonomy" id="249248"/>
    <lineage>
        <taxon>Eukaryota</taxon>
        <taxon>Metazoa</taxon>
        <taxon>Spiralia</taxon>
        <taxon>Gnathifera</taxon>
        <taxon>Rotifera</taxon>
        <taxon>Eurotatoria</taxon>
        <taxon>Bdelloidea</taxon>
        <taxon>Adinetida</taxon>
        <taxon>Adinetidae</taxon>
        <taxon>Adineta</taxon>
    </lineage>
</organism>
<dbReference type="Gene3D" id="3.30.465.10">
    <property type="match status" value="1"/>
</dbReference>
<evidence type="ECO:0000313" key="1">
    <source>
        <dbReference type="EMBL" id="CAF0721584.1"/>
    </source>
</evidence>
<evidence type="ECO:0000313" key="2">
    <source>
        <dbReference type="EMBL" id="CAF1249754.1"/>
    </source>
</evidence>
<sequence>MKNRTLISSWALCTGENILNVVQISAVTIGGASATVGAADSFSQCGGYGSFTRWQGMPTDQILEFDVILLDGRRDNVNAC</sequence>
<proteinExistence type="predicted"/>
<dbReference type="Proteomes" id="UP000663828">
    <property type="component" value="Unassembled WGS sequence"/>
</dbReference>
<dbReference type="InterPro" id="IPR016169">
    <property type="entry name" value="FAD-bd_PCMH_sub2"/>
</dbReference>
<evidence type="ECO:0000313" key="3">
    <source>
        <dbReference type="Proteomes" id="UP000663828"/>
    </source>
</evidence>
<gene>
    <name evidence="1" type="ORF">EDS130_LOCUS300</name>
    <name evidence="2" type="ORF">XAT740_LOCUS26191</name>
</gene>
<name>A0A814ZZG6_ADIRI</name>
<comment type="caution">
    <text evidence="2">The sequence shown here is derived from an EMBL/GenBank/DDBJ whole genome shotgun (WGS) entry which is preliminary data.</text>
</comment>
<accession>A0A814ZZG6</accession>
<dbReference type="Proteomes" id="UP000663852">
    <property type="component" value="Unassembled WGS sequence"/>
</dbReference>
<dbReference type="SUPFAM" id="SSF56176">
    <property type="entry name" value="FAD-binding/transporter-associated domain-like"/>
    <property type="match status" value="1"/>
</dbReference>
<dbReference type="InterPro" id="IPR036318">
    <property type="entry name" value="FAD-bd_PCMH-like_sf"/>
</dbReference>
<protein>
    <submittedName>
        <fullName evidence="2">Uncharacterized protein</fullName>
    </submittedName>
</protein>
<dbReference type="OrthoDB" id="9983560at2759"/>
<dbReference type="EMBL" id="CAJNOR010002116">
    <property type="protein sequence ID" value="CAF1249754.1"/>
    <property type="molecule type" value="Genomic_DNA"/>
</dbReference>
<keyword evidence="3" id="KW-1185">Reference proteome</keyword>
<reference evidence="2" key="1">
    <citation type="submission" date="2021-02" db="EMBL/GenBank/DDBJ databases">
        <authorList>
            <person name="Nowell W R."/>
        </authorList>
    </citation>
    <scope>NUCLEOTIDE SEQUENCE</scope>
</reference>
<dbReference type="EMBL" id="CAJNOJ010000001">
    <property type="protein sequence ID" value="CAF0721584.1"/>
    <property type="molecule type" value="Genomic_DNA"/>
</dbReference>